<evidence type="ECO:0000313" key="1">
    <source>
        <dbReference type="EMBL" id="CAB4149309.1"/>
    </source>
</evidence>
<reference evidence="3" key="1">
    <citation type="submission" date="2020-05" db="EMBL/GenBank/DDBJ databases">
        <authorList>
            <person name="Chiriac C."/>
            <person name="Salcher M."/>
            <person name="Ghai R."/>
            <person name="Kavagutti S V."/>
        </authorList>
    </citation>
    <scope>NUCLEOTIDE SEQUENCE</scope>
</reference>
<dbReference type="EMBL" id="LR797211">
    <property type="protein sequence ID" value="CAB4194386.1"/>
    <property type="molecule type" value="Genomic_DNA"/>
</dbReference>
<evidence type="ECO:0000313" key="3">
    <source>
        <dbReference type="EMBL" id="CAB4194386.1"/>
    </source>
</evidence>
<name>A0A6J5RJ98_9CAUD</name>
<dbReference type="EMBL" id="LR796510">
    <property type="protein sequence ID" value="CAB4149309.1"/>
    <property type="molecule type" value="Genomic_DNA"/>
</dbReference>
<evidence type="ECO:0000313" key="2">
    <source>
        <dbReference type="EMBL" id="CAB4189973.1"/>
    </source>
</evidence>
<protein>
    <submittedName>
        <fullName evidence="3">Uncharacterized protein</fullName>
    </submittedName>
</protein>
<proteinExistence type="predicted"/>
<accession>A0A6J5RJ98</accession>
<gene>
    <name evidence="2" type="ORF">UFOVP1191_25</name>
    <name evidence="3" type="ORF">UFOVP1252_34</name>
    <name evidence="1" type="ORF">UFOVP529_87</name>
</gene>
<dbReference type="EMBL" id="LR797158">
    <property type="protein sequence ID" value="CAB4189973.1"/>
    <property type="molecule type" value="Genomic_DNA"/>
</dbReference>
<organism evidence="3">
    <name type="scientific">uncultured Caudovirales phage</name>
    <dbReference type="NCBI Taxonomy" id="2100421"/>
    <lineage>
        <taxon>Viruses</taxon>
        <taxon>Duplodnaviria</taxon>
        <taxon>Heunggongvirae</taxon>
        <taxon>Uroviricota</taxon>
        <taxon>Caudoviricetes</taxon>
        <taxon>Peduoviridae</taxon>
        <taxon>Maltschvirus</taxon>
        <taxon>Maltschvirus maltsch</taxon>
    </lineage>
</organism>
<sequence>MSDPVVDISKLLVDEELLTLEETMWATQRIWLIERSTAGVWGVAVVRDKPESEWGEPNPYGVIEDSSKWETIGYRRDPNLAKAIRDVRIDIEIRNAKEVEKDEELDSEAQDRFLQSIKPEIL</sequence>